<protein>
    <submittedName>
        <fullName evidence="1">Uncharacterized protein</fullName>
    </submittedName>
</protein>
<reference evidence="1 2" key="1">
    <citation type="submission" date="2023-07" db="EMBL/GenBank/DDBJ databases">
        <title>Genomic Encyclopedia of Type Strains, Phase IV (KMG-IV): sequencing the most valuable type-strain genomes for metagenomic binning, comparative biology and taxonomic classification.</title>
        <authorList>
            <person name="Goeker M."/>
        </authorList>
    </citation>
    <scope>NUCLEOTIDE SEQUENCE [LARGE SCALE GENOMIC DNA]</scope>
    <source>
        <strain evidence="1 2">DSM 23494</strain>
    </source>
</reference>
<proteinExistence type="predicted"/>
<gene>
    <name evidence="1" type="ORF">J2S17_004177</name>
</gene>
<sequence length="59" mass="6769">MTFEFYTSFFPYSKIKNKNPLRHPSGDTKLISFELWGQMIGTAIVVTIYTSKATDYAVI</sequence>
<keyword evidence="2" id="KW-1185">Reference proteome</keyword>
<dbReference type="EMBL" id="JAUSUB010000022">
    <property type="protein sequence ID" value="MDQ0272285.1"/>
    <property type="molecule type" value="Genomic_DNA"/>
</dbReference>
<organism evidence="1 2">
    <name type="scientific">Cytobacillus purgationiresistens</name>
    <dbReference type="NCBI Taxonomy" id="863449"/>
    <lineage>
        <taxon>Bacteria</taxon>
        <taxon>Bacillati</taxon>
        <taxon>Bacillota</taxon>
        <taxon>Bacilli</taxon>
        <taxon>Bacillales</taxon>
        <taxon>Bacillaceae</taxon>
        <taxon>Cytobacillus</taxon>
    </lineage>
</organism>
<name>A0ABU0AQG8_9BACI</name>
<comment type="caution">
    <text evidence="1">The sequence shown here is derived from an EMBL/GenBank/DDBJ whole genome shotgun (WGS) entry which is preliminary data.</text>
</comment>
<dbReference type="Proteomes" id="UP001238088">
    <property type="component" value="Unassembled WGS sequence"/>
</dbReference>
<evidence type="ECO:0000313" key="2">
    <source>
        <dbReference type="Proteomes" id="UP001238088"/>
    </source>
</evidence>
<evidence type="ECO:0000313" key="1">
    <source>
        <dbReference type="EMBL" id="MDQ0272285.1"/>
    </source>
</evidence>
<accession>A0ABU0AQG8</accession>
<dbReference type="RefSeq" id="WP_307477570.1">
    <property type="nucleotide sequence ID" value="NZ_JAUSUB010000022.1"/>
</dbReference>